<name>A0A3M9LUY9_9MICO</name>
<dbReference type="AlphaFoldDB" id="A0A3M9LUY9"/>
<dbReference type="EMBL" id="RJJQ01000034">
    <property type="protein sequence ID" value="RNI17052.1"/>
    <property type="molecule type" value="Genomic_DNA"/>
</dbReference>
<keyword evidence="2" id="KW-1185">Reference proteome</keyword>
<sequence>MEMFGYLSEAGIWTQISPGQIRRMVAQWPAEDTTPAEVAGLLATSRQLVVCSYYCYEFLVVAVLVALQATETALRMHLTDGSSKQTLTKLIERARANGTLSEEVADDLHLARHLRNDLSHPRYQGAWTYGMALPLIERSHRFSSFLFTTVTTSEDPSLP</sequence>
<evidence type="ECO:0000313" key="1">
    <source>
        <dbReference type="EMBL" id="RNI17052.1"/>
    </source>
</evidence>
<protein>
    <recommendedName>
        <fullName evidence="3">DUF4145 domain-containing protein</fullName>
    </recommendedName>
</protein>
<proteinExistence type="predicted"/>
<evidence type="ECO:0000313" key="2">
    <source>
        <dbReference type="Proteomes" id="UP000271678"/>
    </source>
</evidence>
<reference evidence="1 2" key="1">
    <citation type="submission" date="2018-11" db="EMBL/GenBank/DDBJ databases">
        <title>Draft genome of Simplicispira Flexivirga sp. BO-16.</title>
        <authorList>
            <person name="Im W.T."/>
        </authorList>
    </citation>
    <scope>NUCLEOTIDE SEQUENCE [LARGE SCALE GENOMIC DNA]</scope>
    <source>
        <strain evidence="1 2">BO-16</strain>
    </source>
</reference>
<accession>A0A3M9LUY9</accession>
<comment type="caution">
    <text evidence="1">The sequence shown here is derived from an EMBL/GenBank/DDBJ whole genome shotgun (WGS) entry which is preliminary data.</text>
</comment>
<organism evidence="1 2">
    <name type="scientific">Flexivirga caeni</name>
    <dbReference type="NCBI Taxonomy" id="2294115"/>
    <lineage>
        <taxon>Bacteria</taxon>
        <taxon>Bacillati</taxon>
        <taxon>Actinomycetota</taxon>
        <taxon>Actinomycetes</taxon>
        <taxon>Micrococcales</taxon>
        <taxon>Dermacoccaceae</taxon>
        <taxon>Flexivirga</taxon>
    </lineage>
</organism>
<dbReference type="Proteomes" id="UP000271678">
    <property type="component" value="Unassembled WGS sequence"/>
</dbReference>
<evidence type="ECO:0008006" key="3">
    <source>
        <dbReference type="Google" id="ProtNLM"/>
    </source>
</evidence>
<gene>
    <name evidence="1" type="ORF">EFY87_19685</name>
</gene>